<dbReference type="Proteomes" id="UP000225605">
    <property type="component" value="Unassembled WGS sequence"/>
</dbReference>
<keyword evidence="1" id="KW-0472">Membrane</keyword>
<reference evidence="3 5" key="2">
    <citation type="submission" date="2018-09" db="EMBL/GenBank/DDBJ databases">
        <title>Genomic Encyclopedia of Archaeal and Bacterial Type Strains, Phase II (KMG-II): from individual species to whole genera.</title>
        <authorList>
            <person name="Goeker M."/>
        </authorList>
    </citation>
    <scope>NUCLEOTIDE SEQUENCE [LARGE SCALE GENOMIC DNA]</scope>
    <source>
        <strain evidence="3 5">DSM 16337</strain>
    </source>
</reference>
<comment type="caution">
    <text evidence="2">The sequence shown here is derived from an EMBL/GenBank/DDBJ whole genome shotgun (WGS) entry which is preliminary data.</text>
</comment>
<name>A0A2D0IXJ4_9GAMM</name>
<evidence type="ECO:0000313" key="5">
    <source>
        <dbReference type="Proteomes" id="UP000283568"/>
    </source>
</evidence>
<keyword evidence="1" id="KW-1133">Transmembrane helix</keyword>
<protein>
    <submittedName>
        <fullName evidence="2">Uncharacterized protein</fullName>
    </submittedName>
</protein>
<organism evidence="2 4">
    <name type="scientific">Xenorhabdus ehlersii</name>
    <dbReference type="NCBI Taxonomy" id="290111"/>
    <lineage>
        <taxon>Bacteria</taxon>
        <taxon>Pseudomonadati</taxon>
        <taxon>Pseudomonadota</taxon>
        <taxon>Gammaproteobacteria</taxon>
        <taxon>Enterobacterales</taxon>
        <taxon>Morganellaceae</taxon>
        <taxon>Xenorhabdus</taxon>
    </lineage>
</organism>
<dbReference type="AlphaFoldDB" id="A0A2D0IXJ4"/>
<evidence type="ECO:0000313" key="4">
    <source>
        <dbReference type="Proteomes" id="UP000225605"/>
    </source>
</evidence>
<reference evidence="2 4" key="1">
    <citation type="journal article" date="2017" name="Nat. Microbiol.">
        <title>Natural product diversity associated with the nematode symbionts Photorhabdus and Xenorhabdus.</title>
        <authorList>
            <person name="Tobias N.J."/>
            <person name="Wolff H."/>
            <person name="Djahanschiri B."/>
            <person name="Grundmann F."/>
            <person name="Kronenwerth M."/>
            <person name="Shi Y.M."/>
            <person name="Simonyi S."/>
            <person name="Grun P."/>
            <person name="Shapiro-Ilan D."/>
            <person name="Pidot S.J."/>
            <person name="Stinear T.P."/>
            <person name="Ebersberger I."/>
            <person name="Bode H.B."/>
        </authorList>
    </citation>
    <scope>NUCLEOTIDE SEQUENCE [LARGE SCALE GENOMIC DNA]</scope>
    <source>
        <strain evidence="2 4">DSM 16337</strain>
    </source>
</reference>
<accession>A0A2D0IXJ4</accession>
<evidence type="ECO:0000313" key="2">
    <source>
        <dbReference type="EMBL" id="PHM26638.1"/>
    </source>
</evidence>
<gene>
    <name evidence="3" type="ORF">BDE27_0874</name>
    <name evidence="2" type="ORF">Xehl_00310</name>
</gene>
<evidence type="ECO:0000313" key="3">
    <source>
        <dbReference type="EMBL" id="RKE93164.1"/>
    </source>
</evidence>
<dbReference type="EMBL" id="RAQI01000001">
    <property type="protein sequence ID" value="RKE93164.1"/>
    <property type="molecule type" value="Genomic_DNA"/>
</dbReference>
<dbReference type="Proteomes" id="UP000283568">
    <property type="component" value="Unassembled WGS sequence"/>
</dbReference>
<dbReference type="EMBL" id="NIBT01000002">
    <property type="protein sequence ID" value="PHM26638.1"/>
    <property type="molecule type" value="Genomic_DNA"/>
</dbReference>
<evidence type="ECO:0000256" key="1">
    <source>
        <dbReference type="SAM" id="Phobius"/>
    </source>
</evidence>
<sequence length="77" mass="8771">MIRISKDFKNGNHFTNYFGGRQRNIAVEKRPGTEMGEVAILNRCIIKILIATEAITLLALFSVPENELPVDFIIFVY</sequence>
<keyword evidence="5" id="KW-1185">Reference proteome</keyword>
<proteinExistence type="predicted"/>
<feature type="transmembrane region" description="Helical" evidence="1">
    <location>
        <begin position="44"/>
        <end position="63"/>
    </location>
</feature>
<keyword evidence="1" id="KW-0812">Transmembrane</keyword>